<evidence type="ECO:0000313" key="4">
    <source>
        <dbReference type="RefSeq" id="XP_046601206.1"/>
    </source>
</evidence>
<keyword evidence="2" id="KW-0472">Membrane</keyword>
<dbReference type="Proteomes" id="UP000829291">
    <property type="component" value="Chromosome 7"/>
</dbReference>
<feature type="compositionally biased region" description="Basic residues" evidence="1">
    <location>
        <begin position="1"/>
        <end position="14"/>
    </location>
</feature>
<feature type="compositionally biased region" description="Polar residues" evidence="1">
    <location>
        <begin position="286"/>
        <end position="300"/>
    </location>
</feature>
<evidence type="ECO:0000256" key="2">
    <source>
        <dbReference type="SAM" id="Phobius"/>
    </source>
</evidence>
<evidence type="ECO:0000256" key="1">
    <source>
        <dbReference type="SAM" id="MobiDB-lite"/>
    </source>
</evidence>
<dbReference type="PANTHER" id="PTHR33444">
    <property type="entry name" value="SI:DKEY-19B23.12-RELATED"/>
    <property type="match status" value="1"/>
</dbReference>
<feature type="compositionally biased region" description="Basic and acidic residues" evidence="1">
    <location>
        <begin position="239"/>
        <end position="249"/>
    </location>
</feature>
<feature type="compositionally biased region" description="Polar residues" evidence="1">
    <location>
        <begin position="21"/>
        <end position="32"/>
    </location>
</feature>
<dbReference type="GeneID" id="107225393"/>
<keyword evidence="2" id="KW-0812">Transmembrane</keyword>
<gene>
    <name evidence="4" type="primary">LOC107225393</name>
</gene>
<feature type="region of interest" description="Disordered" evidence="1">
    <location>
        <begin position="97"/>
        <end position="214"/>
    </location>
</feature>
<dbReference type="PANTHER" id="PTHR33444:SF7">
    <property type="entry name" value="TRANSMEMBRANE PROTEIN 272"/>
    <property type="match status" value="1"/>
</dbReference>
<feature type="transmembrane region" description="Helical" evidence="2">
    <location>
        <begin position="592"/>
        <end position="615"/>
    </location>
</feature>
<protein>
    <submittedName>
        <fullName evidence="4">Serine/arginine repetitive matrix protein 1-like isoform X1</fullName>
    </submittedName>
</protein>
<feature type="compositionally biased region" description="Polar residues" evidence="1">
    <location>
        <begin position="125"/>
        <end position="152"/>
    </location>
</feature>
<accession>A0ABM3GLR8</accession>
<feature type="region of interest" description="Disordered" evidence="1">
    <location>
        <begin position="232"/>
        <end position="419"/>
    </location>
</feature>
<feature type="transmembrane region" description="Helical" evidence="2">
    <location>
        <begin position="514"/>
        <end position="538"/>
    </location>
</feature>
<organism evidence="3 4">
    <name type="scientific">Neodiprion lecontei</name>
    <name type="common">Redheaded pine sawfly</name>
    <dbReference type="NCBI Taxonomy" id="441921"/>
    <lineage>
        <taxon>Eukaryota</taxon>
        <taxon>Metazoa</taxon>
        <taxon>Ecdysozoa</taxon>
        <taxon>Arthropoda</taxon>
        <taxon>Hexapoda</taxon>
        <taxon>Insecta</taxon>
        <taxon>Pterygota</taxon>
        <taxon>Neoptera</taxon>
        <taxon>Endopterygota</taxon>
        <taxon>Hymenoptera</taxon>
        <taxon>Tenthredinoidea</taxon>
        <taxon>Diprionidae</taxon>
        <taxon>Diprioninae</taxon>
        <taxon>Neodiprion</taxon>
    </lineage>
</organism>
<feature type="transmembrane region" description="Helical" evidence="2">
    <location>
        <begin position="550"/>
        <end position="571"/>
    </location>
</feature>
<keyword evidence="3" id="KW-1185">Reference proteome</keyword>
<sequence>MLHRNTSSRRRRASRSAANSPQGNPTSVSPASTRGRRASVAAERPTALATLSNNGNLSERPPRGSIVPDIALEDDKTAEASQETVCQRIAQDIDLGKSVRGGQLLQPEPNRSPRNSPTPDEYSRNSRSSSICEANRSPRNSLTPEASRSPRNSFALDATIGRSPRHSLTPDVAPSPRNPFLSDPARLGYDRSPRNSLVPEVNRGKRNGASPVEATAQGTRNWFFFTENSAYAPSSRHPRASDAEPDHRGRVANLEYDPITPELRTTPRSNAGPPVDASRNPRGSAVQESINRSPRSSITPEPNRFPRGSICPESNRSPRGSIVGPHESNRSPRGSIAVGQVDRNQIETDNRSPRGSIGTRDAERNNRGSLGGSQDRRSPRGSLTFLEPRRASADQGTSRTRSTSPYRQNERQINAAGNPRCIGNYGAQVNLGYGTNAWADSRRASSSVSQFSGDESRRLCGGASSITEKGVIDPDTLAVATYGSLAFQLKDAHLEAGSTCDFVSRALGVIGKTLGVTICLACLSAMPPVMLIMGLQFIRDCPREPHIPVYMVVGGTLGGVRMLWTLYVQICSRRPEILSGPETGTHMSPTRLASLALSGFLAVWFVLGNFWILNIKWPDYAPTLFEPNRWCDKSLYIFSLVHLCIVYAALAASILAAAALAVCRILSCPWPDRKIGERVLWVEVGNGHGTFQRIEP</sequence>
<evidence type="ECO:0000313" key="3">
    <source>
        <dbReference type="Proteomes" id="UP000829291"/>
    </source>
</evidence>
<reference evidence="4" key="1">
    <citation type="submission" date="2025-08" db="UniProtKB">
        <authorList>
            <consortium name="RefSeq"/>
        </authorList>
    </citation>
    <scope>IDENTIFICATION</scope>
    <source>
        <tissue evidence="4">Thorax and Abdomen</tissue>
    </source>
</reference>
<dbReference type="RefSeq" id="XP_046601206.1">
    <property type="nucleotide sequence ID" value="XM_046745250.1"/>
</dbReference>
<feature type="transmembrane region" description="Helical" evidence="2">
    <location>
        <begin position="635"/>
        <end position="663"/>
    </location>
</feature>
<name>A0ABM3GLR8_NEOLC</name>
<proteinExistence type="predicted"/>
<feature type="compositionally biased region" description="Polar residues" evidence="1">
    <location>
        <begin position="394"/>
        <end position="407"/>
    </location>
</feature>
<dbReference type="InterPro" id="IPR040350">
    <property type="entry name" value="TMEM272"/>
</dbReference>
<feature type="region of interest" description="Disordered" evidence="1">
    <location>
        <begin position="1"/>
        <end position="67"/>
    </location>
</feature>
<keyword evidence="2" id="KW-1133">Transmembrane helix</keyword>